<keyword evidence="2" id="KW-0611">Plant defense</keyword>
<sequence length="292" mass="33249">MSCGLLQLTSLQTLKLFRCRELKELPRDIKKLVTLKHLEIDCWESLTHMPYGIGQLNSLQTLPLFVVSKELTASSSKHCGGIDELNKLNNLRDVESLPEELLQNLASLEYLKIWGCPRLKSLPRFMQHLTSLKVLVIEKCEELDLCIEESDDGTQCVTTLQKLKISGVHRLITLPKWIDNVTSLKRLDIYLCPNLTSLPEEIGSLTSLLSLEINDCPNLTSLPEEIGNLTSIREFYIEECPNLTSLLEGIGNLTSLQTLIIRKCPHLKERYQEGIGEDWHKIAHIPDFEYID</sequence>
<dbReference type="SUPFAM" id="SSF52058">
    <property type="entry name" value="L domain-like"/>
    <property type="match status" value="1"/>
</dbReference>
<dbReference type="GO" id="GO:0006952">
    <property type="term" value="P:defense response"/>
    <property type="evidence" value="ECO:0007669"/>
    <property type="project" value="UniProtKB-KW"/>
</dbReference>
<protein>
    <recommendedName>
        <fullName evidence="3">Disease resistance R13L4/SHOC-2-like LRR domain-containing protein</fullName>
    </recommendedName>
</protein>
<proteinExistence type="predicted"/>
<evidence type="ECO:0000256" key="1">
    <source>
        <dbReference type="ARBA" id="ARBA00022737"/>
    </source>
</evidence>
<dbReference type="InterPro" id="IPR032675">
    <property type="entry name" value="LRR_dom_sf"/>
</dbReference>
<accession>A0A2N9G5M1</accession>
<evidence type="ECO:0000256" key="2">
    <source>
        <dbReference type="ARBA" id="ARBA00022821"/>
    </source>
</evidence>
<dbReference type="AlphaFoldDB" id="A0A2N9G5M1"/>
<feature type="domain" description="Disease resistance R13L4/SHOC-2-like LRR" evidence="3">
    <location>
        <begin position="7"/>
        <end position="94"/>
    </location>
</feature>
<name>A0A2N9G5M1_FAGSY</name>
<dbReference type="InterPro" id="IPR055414">
    <property type="entry name" value="LRR_R13L4/SHOC2-like"/>
</dbReference>
<organism evidence="4">
    <name type="scientific">Fagus sylvatica</name>
    <name type="common">Beechnut</name>
    <dbReference type="NCBI Taxonomy" id="28930"/>
    <lineage>
        <taxon>Eukaryota</taxon>
        <taxon>Viridiplantae</taxon>
        <taxon>Streptophyta</taxon>
        <taxon>Embryophyta</taxon>
        <taxon>Tracheophyta</taxon>
        <taxon>Spermatophyta</taxon>
        <taxon>Magnoliopsida</taxon>
        <taxon>eudicotyledons</taxon>
        <taxon>Gunneridae</taxon>
        <taxon>Pentapetalae</taxon>
        <taxon>rosids</taxon>
        <taxon>fabids</taxon>
        <taxon>Fagales</taxon>
        <taxon>Fagaceae</taxon>
        <taxon>Fagus</taxon>
    </lineage>
</organism>
<evidence type="ECO:0000313" key="4">
    <source>
        <dbReference type="EMBL" id="SPC97966.1"/>
    </source>
</evidence>
<reference evidence="4" key="1">
    <citation type="submission" date="2018-02" db="EMBL/GenBank/DDBJ databases">
        <authorList>
            <person name="Cohen D.B."/>
            <person name="Kent A.D."/>
        </authorList>
    </citation>
    <scope>NUCLEOTIDE SEQUENCE</scope>
</reference>
<gene>
    <name evidence="4" type="ORF">FSB_LOCUS25848</name>
</gene>
<dbReference type="Gene3D" id="3.80.10.10">
    <property type="entry name" value="Ribonuclease Inhibitor"/>
    <property type="match status" value="2"/>
</dbReference>
<dbReference type="Pfam" id="PF23598">
    <property type="entry name" value="LRR_14"/>
    <property type="match status" value="1"/>
</dbReference>
<dbReference type="PANTHER" id="PTHR36766:SF70">
    <property type="entry name" value="DISEASE RESISTANCE PROTEIN RGA4"/>
    <property type="match status" value="1"/>
</dbReference>
<dbReference type="EMBL" id="OIVN01001815">
    <property type="protein sequence ID" value="SPC97966.1"/>
    <property type="molecule type" value="Genomic_DNA"/>
</dbReference>
<evidence type="ECO:0000259" key="3">
    <source>
        <dbReference type="Pfam" id="PF23598"/>
    </source>
</evidence>
<keyword evidence="1" id="KW-0677">Repeat</keyword>
<dbReference type="PANTHER" id="PTHR36766">
    <property type="entry name" value="PLANT BROAD-SPECTRUM MILDEW RESISTANCE PROTEIN RPW8"/>
    <property type="match status" value="1"/>
</dbReference>